<evidence type="ECO:0000256" key="2">
    <source>
        <dbReference type="ARBA" id="ARBA00008335"/>
    </source>
</evidence>
<evidence type="ECO:0000256" key="4">
    <source>
        <dbReference type="ARBA" id="ARBA00022692"/>
    </source>
</evidence>
<dbReference type="InterPro" id="IPR005828">
    <property type="entry name" value="MFS_sugar_transport-like"/>
</dbReference>
<feature type="transmembrane region" description="Helical" evidence="7">
    <location>
        <begin position="495"/>
        <end position="518"/>
    </location>
</feature>
<feature type="transmembrane region" description="Helical" evidence="7">
    <location>
        <begin position="181"/>
        <end position="208"/>
    </location>
</feature>
<feature type="transmembrane region" description="Helical" evidence="7">
    <location>
        <begin position="147"/>
        <end position="169"/>
    </location>
</feature>
<dbReference type="FunFam" id="1.20.1250.20:FF:000232">
    <property type="entry name" value="Organic cation/carnitine transporter 7"/>
    <property type="match status" value="1"/>
</dbReference>
<dbReference type="PROSITE" id="PS00217">
    <property type="entry name" value="SUGAR_TRANSPORT_2"/>
    <property type="match status" value="1"/>
</dbReference>
<feature type="transmembrane region" description="Helical" evidence="7">
    <location>
        <begin position="94"/>
        <end position="115"/>
    </location>
</feature>
<keyword evidence="5 7" id="KW-1133">Transmembrane helix</keyword>
<dbReference type="InterPro" id="IPR036259">
    <property type="entry name" value="MFS_trans_sf"/>
</dbReference>
<dbReference type="AlphaFoldDB" id="A0ABD2D3Q2"/>
<name>A0ABD2D3Q2_VESMC</name>
<evidence type="ECO:0000256" key="7">
    <source>
        <dbReference type="SAM" id="Phobius"/>
    </source>
</evidence>
<dbReference type="EMBL" id="JAYRBN010000001">
    <property type="protein sequence ID" value="KAL2751759.1"/>
    <property type="molecule type" value="Genomic_DNA"/>
</dbReference>
<feature type="domain" description="Major facilitator superfamily (MFS) profile" evidence="8">
    <location>
        <begin position="57"/>
        <end position="552"/>
    </location>
</feature>
<keyword evidence="4 7" id="KW-0812">Transmembrane</keyword>
<organism evidence="9 10">
    <name type="scientific">Vespula maculifrons</name>
    <name type="common">Eastern yellow jacket</name>
    <name type="synonym">Wasp</name>
    <dbReference type="NCBI Taxonomy" id="7453"/>
    <lineage>
        <taxon>Eukaryota</taxon>
        <taxon>Metazoa</taxon>
        <taxon>Ecdysozoa</taxon>
        <taxon>Arthropoda</taxon>
        <taxon>Hexapoda</taxon>
        <taxon>Insecta</taxon>
        <taxon>Pterygota</taxon>
        <taxon>Neoptera</taxon>
        <taxon>Endopterygota</taxon>
        <taxon>Hymenoptera</taxon>
        <taxon>Apocrita</taxon>
        <taxon>Aculeata</taxon>
        <taxon>Vespoidea</taxon>
        <taxon>Vespidae</taxon>
        <taxon>Vespinae</taxon>
        <taxon>Vespula</taxon>
    </lineage>
</organism>
<keyword evidence="6 7" id="KW-0472">Membrane</keyword>
<dbReference type="PROSITE" id="PS50850">
    <property type="entry name" value="MFS"/>
    <property type="match status" value="1"/>
</dbReference>
<accession>A0ABD2D3Q2</accession>
<feature type="transmembrane region" description="Helical" evidence="7">
    <location>
        <begin position="465"/>
        <end position="488"/>
    </location>
</feature>
<reference evidence="9 10" key="1">
    <citation type="journal article" date="2024" name="Ann. Entomol. Soc. Am.">
        <title>Genomic analyses of the southern and eastern yellowjacket wasps (Hymenoptera: Vespidae) reveal evolutionary signatures of social life.</title>
        <authorList>
            <person name="Catto M.A."/>
            <person name="Caine P.B."/>
            <person name="Orr S.E."/>
            <person name="Hunt B.G."/>
            <person name="Goodisman M.A.D."/>
        </authorList>
    </citation>
    <scope>NUCLEOTIDE SEQUENCE [LARGE SCALE GENOMIC DNA]</scope>
    <source>
        <strain evidence="9">232</strain>
        <tissue evidence="9">Head and thorax</tissue>
    </source>
</reference>
<feature type="transmembrane region" description="Helical" evidence="7">
    <location>
        <begin position="411"/>
        <end position="433"/>
    </location>
</feature>
<keyword evidence="3" id="KW-0813">Transport</keyword>
<sequence>MVNRITSISFIVGKLKINDVNLLTYAISDNSNGSKEGSADFEKAVRYCGYGRFHYGLMLLCGMMFLSVGFQNSINAYILPSAECDLNLSSADKGLLNVGFLVGGVISSVFWGIFADAYGRRNVLLVTFMVDSVFSIISSFSRSFNSLLIFRAINGFTIGAPGSLIYTYLGEFQSEKYRSKSICYVGFFWTLSWLILPGLAWIIIPLTITIEFNGISYNSWRLLLALIGLPTFFVALVTLTYPESPKFLVSQGKTEEALRILKKIYVINTGESEENYPVKVLLSENTMNTRKEGSSLSAFGLFTVLLKNIWSQIRSISSLPLLKYAILCWTIYFTNMFGYYGLGLWLPELFNRFEIYQKLHPNATITVCELIRKTEILNHTSIKPTTLNESVILFPLMNETEKCVSTMDEKVFTNALTINAVCLLGNIASGYFANRVGRRTIPVITMLTAGVFGFATYFVKSSLQILVVTCLFSLTIATANFVIGSVVVDIFPTHVGAIAICMMTCFGRIGAIASNLAFGMLLDISCEVPIFLVGSIVIAGGILGFLLPLKNS</sequence>
<evidence type="ECO:0000313" key="9">
    <source>
        <dbReference type="EMBL" id="KAL2751759.1"/>
    </source>
</evidence>
<feature type="transmembrane region" description="Helical" evidence="7">
    <location>
        <begin position="122"/>
        <end position="141"/>
    </location>
</feature>
<comment type="subcellular location">
    <subcellularLocation>
        <location evidence="1">Membrane</location>
        <topology evidence="1">Multi-pass membrane protein</topology>
    </subcellularLocation>
</comment>
<evidence type="ECO:0000256" key="6">
    <source>
        <dbReference type="ARBA" id="ARBA00023136"/>
    </source>
</evidence>
<feature type="transmembrane region" description="Helical" evidence="7">
    <location>
        <begin position="321"/>
        <end position="342"/>
    </location>
</feature>
<dbReference type="SUPFAM" id="SSF103473">
    <property type="entry name" value="MFS general substrate transporter"/>
    <property type="match status" value="1"/>
</dbReference>
<dbReference type="Pfam" id="PF00083">
    <property type="entry name" value="Sugar_tr"/>
    <property type="match status" value="1"/>
</dbReference>
<dbReference type="PANTHER" id="PTHR23511:SF38">
    <property type="entry name" value="SYNAPTIC VESICLE 2-RELATED PROTEIN-LIKE PROTEIN"/>
    <property type="match status" value="1"/>
</dbReference>
<evidence type="ECO:0000256" key="5">
    <source>
        <dbReference type="ARBA" id="ARBA00022989"/>
    </source>
</evidence>
<dbReference type="InterPro" id="IPR020846">
    <property type="entry name" value="MFS_dom"/>
</dbReference>
<protein>
    <submittedName>
        <fullName evidence="9">Synaptic vesicle glycoprotein 2C-like isoform X2</fullName>
    </submittedName>
</protein>
<feature type="transmembrane region" description="Helical" evidence="7">
    <location>
        <begin position="530"/>
        <end position="549"/>
    </location>
</feature>
<feature type="transmembrane region" description="Helical" evidence="7">
    <location>
        <begin position="220"/>
        <end position="241"/>
    </location>
</feature>
<dbReference type="GO" id="GO:0016020">
    <property type="term" value="C:membrane"/>
    <property type="evidence" value="ECO:0007669"/>
    <property type="project" value="UniProtKB-SubCell"/>
</dbReference>
<evidence type="ECO:0000313" key="10">
    <source>
        <dbReference type="Proteomes" id="UP001607303"/>
    </source>
</evidence>
<feature type="transmembrane region" description="Helical" evidence="7">
    <location>
        <begin position="440"/>
        <end position="459"/>
    </location>
</feature>
<dbReference type="Gene3D" id="1.20.1250.20">
    <property type="entry name" value="MFS general substrate transporter like domains"/>
    <property type="match status" value="1"/>
</dbReference>
<comment type="caution">
    <text evidence="9">The sequence shown here is derived from an EMBL/GenBank/DDBJ whole genome shotgun (WGS) entry which is preliminary data.</text>
</comment>
<evidence type="ECO:0000256" key="1">
    <source>
        <dbReference type="ARBA" id="ARBA00004141"/>
    </source>
</evidence>
<feature type="transmembrane region" description="Helical" evidence="7">
    <location>
        <begin position="53"/>
        <end position="74"/>
    </location>
</feature>
<comment type="similarity">
    <text evidence="2">Belongs to the major facilitator superfamily.</text>
</comment>
<dbReference type="InterPro" id="IPR005829">
    <property type="entry name" value="Sugar_transporter_CS"/>
</dbReference>
<evidence type="ECO:0000256" key="3">
    <source>
        <dbReference type="ARBA" id="ARBA00022448"/>
    </source>
</evidence>
<gene>
    <name evidence="9" type="ORF">V1477_000069</name>
</gene>
<dbReference type="PANTHER" id="PTHR23511">
    <property type="entry name" value="SYNAPTIC VESICLE GLYCOPROTEIN 2"/>
    <property type="match status" value="1"/>
</dbReference>
<evidence type="ECO:0000259" key="8">
    <source>
        <dbReference type="PROSITE" id="PS50850"/>
    </source>
</evidence>
<keyword evidence="10" id="KW-1185">Reference proteome</keyword>
<dbReference type="Proteomes" id="UP001607303">
    <property type="component" value="Unassembled WGS sequence"/>
</dbReference>
<proteinExistence type="inferred from homology"/>